<dbReference type="SUPFAM" id="SSF50129">
    <property type="entry name" value="GroES-like"/>
    <property type="match status" value="1"/>
</dbReference>
<keyword evidence="6" id="KW-0472">Membrane</keyword>
<dbReference type="NCBIfam" id="TIGR02822">
    <property type="entry name" value="adh_fam_2"/>
    <property type="match status" value="1"/>
</dbReference>
<proteinExistence type="inferred from homology"/>
<keyword evidence="9" id="KW-1185">Reference proteome</keyword>
<reference evidence="8 9" key="1">
    <citation type="submission" date="2019-09" db="EMBL/GenBank/DDBJ databases">
        <title>Genome sequence and assembly of Adhaeribacter sp.</title>
        <authorList>
            <person name="Chhetri G."/>
        </authorList>
    </citation>
    <scope>NUCLEOTIDE SEQUENCE [LARGE SCALE GENOMIC DNA]</scope>
    <source>
        <strain evidence="8 9">DK36</strain>
    </source>
</reference>
<keyword evidence="4" id="KW-0862">Zinc</keyword>
<keyword evidence="6" id="KW-0812">Transmembrane</keyword>
<feature type="transmembrane region" description="Helical" evidence="6">
    <location>
        <begin position="162"/>
        <end position="182"/>
    </location>
</feature>
<dbReference type="Pfam" id="PF08240">
    <property type="entry name" value="ADH_N"/>
    <property type="match status" value="1"/>
</dbReference>
<dbReference type="SUPFAM" id="SSF51735">
    <property type="entry name" value="NAD(P)-binding Rossmann-fold domains"/>
    <property type="match status" value="1"/>
</dbReference>
<evidence type="ECO:0000313" key="8">
    <source>
        <dbReference type="EMBL" id="KAA5539990.1"/>
    </source>
</evidence>
<dbReference type="PANTHER" id="PTHR42940">
    <property type="entry name" value="ALCOHOL DEHYDROGENASE 1-RELATED"/>
    <property type="match status" value="1"/>
</dbReference>
<sequence>MRAMVLEKLGQSLVEKVIPMPVPNSCQVLIKITACGVCRTDLHILDGELTPPKLPLILGHEIIGTVVARGTEVKEIKEGETVGVPWLGYTCGQCKYCLHNQENLCEFAGFTGYTLDGGYAEYTVANERYCFPLAAATGPAAAPLLCAGLIGYRSYKMAGPHLATLGIYGFGAAAHILIQLAISQNIKVFAFTRPGDKASQQFALKLGATWAGDSMELPPEKLDAAILFAPAGPLVPLALKALDKGGKVVCGGIHMSDIPTFPYHLLWEERILRSVANLTRQDGLEFLELAPQVPIKTETQLFPLAKANEALEALRQGKVNGAAVLLVDFP</sequence>
<dbReference type="AlphaFoldDB" id="A0A5M6CZY7"/>
<dbReference type="PANTHER" id="PTHR42940:SF8">
    <property type="entry name" value="VACUOLAR PROTEIN SORTING-ASSOCIATED PROTEIN 11"/>
    <property type="match status" value="1"/>
</dbReference>
<keyword evidence="3" id="KW-0479">Metal-binding</keyword>
<dbReference type="EMBL" id="VWSF01000029">
    <property type="protein sequence ID" value="KAA5539990.1"/>
    <property type="molecule type" value="Genomic_DNA"/>
</dbReference>
<comment type="similarity">
    <text evidence="2">Belongs to the zinc-containing alcohol dehydrogenase family.</text>
</comment>
<gene>
    <name evidence="8" type="ORF">F0145_23460</name>
</gene>
<protein>
    <submittedName>
        <fullName evidence="8">Zinc-dependent alcohol dehydrogenase family protein</fullName>
    </submittedName>
</protein>
<evidence type="ECO:0000259" key="7">
    <source>
        <dbReference type="Pfam" id="PF08240"/>
    </source>
</evidence>
<dbReference type="Gene3D" id="3.40.50.720">
    <property type="entry name" value="NAD(P)-binding Rossmann-like Domain"/>
    <property type="match status" value="1"/>
</dbReference>
<dbReference type="InterPro" id="IPR011032">
    <property type="entry name" value="GroES-like_sf"/>
</dbReference>
<keyword evidence="5" id="KW-0560">Oxidoreductase</keyword>
<comment type="cofactor">
    <cofactor evidence="1">
        <name>Zn(2+)</name>
        <dbReference type="ChEBI" id="CHEBI:29105"/>
    </cofactor>
</comment>
<evidence type="ECO:0000313" key="9">
    <source>
        <dbReference type="Proteomes" id="UP000323426"/>
    </source>
</evidence>
<evidence type="ECO:0000256" key="6">
    <source>
        <dbReference type="SAM" id="Phobius"/>
    </source>
</evidence>
<dbReference type="Proteomes" id="UP000323426">
    <property type="component" value="Unassembled WGS sequence"/>
</dbReference>
<comment type="caution">
    <text evidence="8">The sequence shown here is derived from an EMBL/GenBank/DDBJ whole genome shotgun (WGS) entry which is preliminary data.</text>
</comment>
<accession>A0A5M6CZY7</accession>
<evidence type="ECO:0000256" key="3">
    <source>
        <dbReference type="ARBA" id="ARBA00022723"/>
    </source>
</evidence>
<evidence type="ECO:0000256" key="2">
    <source>
        <dbReference type="ARBA" id="ARBA00008072"/>
    </source>
</evidence>
<keyword evidence="6" id="KW-1133">Transmembrane helix</keyword>
<dbReference type="CDD" id="cd08298">
    <property type="entry name" value="CAD2"/>
    <property type="match status" value="1"/>
</dbReference>
<dbReference type="PROSITE" id="PS00059">
    <property type="entry name" value="ADH_ZINC"/>
    <property type="match status" value="1"/>
</dbReference>
<feature type="domain" description="Alcohol dehydrogenase-like N-terminal" evidence="7">
    <location>
        <begin position="27"/>
        <end position="133"/>
    </location>
</feature>
<evidence type="ECO:0000256" key="4">
    <source>
        <dbReference type="ARBA" id="ARBA00022833"/>
    </source>
</evidence>
<evidence type="ECO:0000256" key="1">
    <source>
        <dbReference type="ARBA" id="ARBA00001947"/>
    </source>
</evidence>
<dbReference type="InterPro" id="IPR014187">
    <property type="entry name" value="ADH_Zn_typ-2"/>
</dbReference>
<dbReference type="InterPro" id="IPR036291">
    <property type="entry name" value="NAD(P)-bd_dom_sf"/>
</dbReference>
<evidence type="ECO:0000256" key="5">
    <source>
        <dbReference type="ARBA" id="ARBA00023002"/>
    </source>
</evidence>
<dbReference type="GO" id="GO:0005737">
    <property type="term" value="C:cytoplasm"/>
    <property type="evidence" value="ECO:0007669"/>
    <property type="project" value="TreeGrafter"/>
</dbReference>
<dbReference type="InterPro" id="IPR002328">
    <property type="entry name" value="ADH_Zn_CS"/>
</dbReference>
<name>A0A5M6CZY7_9BACT</name>
<dbReference type="GO" id="GO:0008270">
    <property type="term" value="F:zinc ion binding"/>
    <property type="evidence" value="ECO:0007669"/>
    <property type="project" value="InterPro"/>
</dbReference>
<organism evidence="8 9">
    <name type="scientific">Adhaeribacter rhizoryzae</name>
    <dbReference type="NCBI Taxonomy" id="2607907"/>
    <lineage>
        <taxon>Bacteria</taxon>
        <taxon>Pseudomonadati</taxon>
        <taxon>Bacteroidota</taxon>
        <taxon>Cytophagia</taxon>
        <taxon>Cytophagales</taxon>
        <taxon>Hymenobacteraceae</taxon>
        <taxon>Adhaeribacter</taxon>
    </lineage>
</organism>
<dbReference type="InterPro" id="IPR013154">
    <property type="entry name" value="ADH-like_N"/>
</dbReference>
<dbReference type="GO" id="GO:0004022">
    <property type="term" value="F:alcohol dehydrogenase (NAD+) activity"/>
    <property type="evidence" value="ECO:0007669"/>
    <property type="project" value="TreeGrafter"/>
</dbReference>
<dbReference type="Gene3D" id="3.90.180.10">
    <property type="entry name" value="Medium-chain alcohol dehydrogenases, catalytic domain"/>
    <property type="match status" value="1"/>
</dbReference>